<dbReference type="Proteomes" id="UP000059680">
    <property type="component" value="Chromosome 1"/>
</dbReference>
<dbReference type="AlphaFoldDB" id="A0A0N7KCY5"/>
<reference evidence="2 3" key="3">
    <citation type="journal article" date="2013" name="Rice">
        <title>Improvement of the Oryza sativa Nipponbare reference genome using next generation sequence and optical map data.</title>
        <authorList>
            <person name="Kawahara Y."/>
            <person name="de la Bastide M."/>
            <person name="Hamilton J.P."/>
            <person name="Kanamori H."/>
            <person name="McCombie W.R."/>
            <person name="Ouyang S."/>
            <person name="Schwartz D.C."/>
            <person name="Tanaka T."/>
            <person name="Wu J."/>
            <person name="Zhou S."/>
            <person name="Childs K.L."/>
            <person name="Davidson R.M."/>
            <person name="Lin H."/>
            <person name="Quesada-Ocampo L."/>
            <person name="Vaillancourt B."/>
            <person name="Sakai H."/>
            <person name="Lee S.S."/>
            <person name="Kim J."/>
            <person name="Numa H."/>
            <person name="Itoh T."/>
            <person name="Buell C.R."/>
            <person name="Matsumoto T."/>
        </authorList>
    </citation>
    <scope>NUCLEOTIDE SEQUENCE [LARGE SCALE GENOMIC DNA]</scope>
    <source>
        <strain evidence="3">cv. Nipponbare</strain>
    </source>
</reference>
<feature type="region of interest" description="Disordered" evidence="1">
    <location>
        <begin position="1"/>
        <end position="24"/>
    </location>
</feature>
<gene>
    <name evidence="2" type="ordered locus">Os01g0362800</name>
    <name evidence="2" type="ORF">OSNPB_010362800</name>
</gene>
<evidence type="ECO:0000256" key="1">
    <source>
        <dbReference type="SAM" id="MobiDB-lite"/>
    </source>
</evidence>
<accession>A0A0N7KCY5</accession>
<organism evidence="2 3">
    <name type="scientific">Oryza sativa subsp. japonica</name>
    <name type="common">Rice</name>
    <dbReference type="NCBI Taxonomy" id="39947"/>
    <lineage>
        <taxon>Eukaryota</taxon>
        <taxon>Viridiplantae</taxon>
        <taxon>Streptophyta</taxon>
        <taxon>Embryophyta</taxon>
        <taxon>Tracheophyta</taxon>
        <taxon>Spermatophyta</taxon>
        <taxon>Magnoliopsida</taxon>
        <taxon>Liliopsida</taxon>
        <taxon>Poales</taxon>
        <taxon>Poaceae</taxon>
        <taxon>BOP clade</taxon>
        <taxon>Oryzoideae</taxon>
        <taxon>Oryzeae</taxon>
        <taxon>Oryzinae</taxon>
        <taxon>Oryza</taxon>
        <taxon>Oryza sativa</taxon>
    </lineage>
</organism>
<reference evidence="2 3" key="2">
    <citation type="journal article" date="2013" name="Plant Cell Physiol.">
        <title>Rice Annotation Project Database (RAP-DB): an integrative and interactive database for rice genomics.</title>
        <authorList>
            <person name="Sakai H."/>
            <person name="Lee S.S."/>
            <person name="Tanaka T."/>
            <person name="Numa H."/>
            <person name="Kim J."/>
            <person name="Kawahara Y."/>
            <person name="Wakimoto H."/>
            <person name="Yang C.C."/>
            <person name="Iwamoto M."/>
            <person name="Abe T."/>
            <person name="Yamada Y."/>
            <person name="Muto A."/>
            <person name="Inokuchi H."/>
            <person name="Ikemura T."/>
            <person name="Matsumoto T."/>
            <person name="Sasaki T."/>
            <person name="Itoh T."/>
        </authorList>
    </citation>
    <scope>NUCLEOTIDE SEQUENCE [LARGE SCALE GENOMIC DNA]</scope>
    <source>
        <strain evidence="3">cv. Nipponbare</strain>
    </source>
</reference>
<dbReference type="EMBL" id="AP014957">
    <property type="protein sequence ID" value="BAS72113.1"/>
    <property type="molecule type" value="Genomic_DNA"/>
</dbReference>
<proteinExistence type="predicted"/>
<dbReference type="InParanoid" id="A0A0N7KCY5"/>
<evidence type="ECO:0000313" key="2">
    <source>
        <dbReference type="EMBL" id="BAS72113.1"/>
    </source>
</evidence>
<protein>
    <submittedName>
        <fullName evidence="2">Os01g0362800 protein</fullName>
    </submittedName>
</protein>
<keyword evidence="3" id="KW-1185">Reference proteome</keyword>
<dbReference type="PaxDb" id="39947-A0A0N7KCY5"/>
<sequence>AKSQFSLPRRRRFPTSNGEQPALDPAGVVSAASATAAGSFSFGQIDGTLAAGLRWDQDYGSKDLAGTSNIFSQLSEDVITKDANN</sequence>
<feature type="non-terminal residue" evidence="2">
    <location>
        <position position="85"/>
    </location>
</feature>
<reference evidence="3" key="1">
    <citation type="journal article" date="2005" name="Nature">
        <title>The map-based sequence of the rice genome.</title>
        <authorList>
            <consortium name="International rice genome sequencing project (IRGSP)"/>
            <person name="Matsumoto T."/>
            <person name="Wu J."/>
            <person name="Kanamori H."/>
            <person name="Katayose Y."/>
            <person name="Fujisawa M."/>
            <person name="Namiki N."/>
            <person name="Mizuno H."/>
            <person name="Yamamoto K."/>
            <person name="Antonio B.A."/>
            <person name="Baba T."/>
            <person name="Sakata K."/>
            <person name="Nagamura Y."/>
            <person name="Aoki H."/>
            <person name="Arikawa K."/>
            <person name="Arita K."/>
            <person name="Bito T."/>
            <person name="Chiden Y."/>
            <person name="Fujitsuka N."/>
            <person name="Fukunaka R."/>
            <person name="Hamada M."/>
            <person name="Harada C."/>
            <person name="Hayashi A."/>
            <person name="Hijishita S."/>
            <person name="Honda M."/>
            <person name="Hosokawa S."/>
            <person name="Ichikawa Y."/>
            <person name="Idonuma A."/>
            <person name="Iijima M."/>
            <person name="Ikeda M."/>
            <person name="Ikeno M."/>
            <person name="Ito K."/>
            <person name="Ito S."/>
            <person name="Ito T."/>
            <person name="Ito Y."/>
            <person name="Ito Y."/>
            <person name="Iwabuchi A."/>
            <person name="Kamiya K."/>
            <person name="Karasawa W."/>
            <person name="Kurita K."/>
            <person name="Katagiri S."/>
            <person name="Kikuta A."/>
            <person name="Kobayashi H."/>
            <person name="Kobayashi N."/>
            <person name="Machita K."/>
            <person name="Maehara T."/>
            <person name="Masukawa M."/>
            <person name="Mizubayashi T."/>
            <person name="Mukai Y."/>
            <person name="Nagasaki H."/>
            <person name="Nagata Y."/>
            <person name="Naito S."/>
            <person name="Nakashima M."/>
            <person name="Nakama Y."/>
            <person name="Nakamichi Y."/>
            <person name="Nakamura M."/>
            <person name="Meguro A."/>
            <person name="Negishi M."/>
            <person name="Ohta I."/>
            <person name="Ohta T."/>
            <person name="Okamoto M."/>
            <person name="Ono N."/>
            <person name="Saji S."/>
            <person name="Sakaguchi M."/>
            <person name="Sakai K."/>
            <person name="Shibata M."/>
            <person name="Shimokawa T."/>
            <person name="Song J."/>
            <person name="Takazaki Y."/>
            <person name="Terasawa K."/>
            <person name="Tsugane M."/>
            <person name="Tsuji K."/>
            <person name="Ueda S."/>
            <person name="Waki K."/>
            <person name="Yamagata H."/>
            <person name="Yamamoto M."/>
            <person name="Yamamoto S."/>
            <person name="Yamane H."/>
            <person name="Yoshiki S."/>
            <person name="Yoshihara R."/>
            <person name="Yukawa K."/>
            <person name="Zhong H."/>
            <person name="Yano M."/>
            <person name="Yuan Q."/>
            <person name="Ouyang S."/>
            <person name="Liu J."/>
            <person name="Jones K.M."/>
            <person name="Gansberger K."/>
            <person name="Moffat K."/>
            <person name="Hill J."/>
            <person name="Bera J."/>
            <person name="Fadrosh D."/>
            <person name="Jin S."/>
            <person name="Johri S."/>
            <person name="Kim M."/>
            <person name="Overton L."/>
            <person name="Reardon M."/>
            <person name="Tsitrin T."/>
            <person name="Vuong H."/>
            <person name="Weaver B."/>
            <person name="Ciecko A."/>
            <person name="Tallon L."/>
            <person name="Jackson J."/>
            <person name="Pai G."/>
            <person name="Aken S.V."/>
            <person name="Utterback T."/>
            <person name="Reidmuller S."/>
            <person name="Feldblyum T."/>
            <person name="Hsiao J."/>
            <person name="Zismann V."/>
            <person name="Iobst S."/>
            <person name="de Vazeille A.R."/>
            <person name="Buell C.R."/>
            <person name="Ying K."/>
            <person name="Li Y."/>
            <person name="Lu T."/>
            <person name="Huang Y."/>
            <person name="Zhao Q."/>
            <person name="Feng Q."/>
            <person name="Zhang L."/>
            <person name="Zhu J."/>
            <person name="Weng Q."/>
            <person name="Mu J."/>
            <person name="Lu Y."/>
            <person name="Fan D."/>
            <person name="Liu Y."/>
            <person name="Guan J."/>
            <person name="Zhang Y."/>
            <person name="Yu S."/>
            <person name="Liu X."/>
            <person name="Zhang Y."/>
            <person name="Hong G."/>
            <person name="Han B."/>
            <person name="Choisne N."/>
            <person name="Demange N."/>
            <person name="Orjeda G."/>
            <person name="Samain S."/>
            <person name="Cattolico L."/>
            <person name="Pelletier E."/>
            <person name="Couloux A."/>
            <person name="Segurens B."/>
            <person name="Wincker P."/>
            <person name="D'Hont A."/>
            <person name="Scarpelli C."/>
            <person name="Weissenbach J."/>
            <person name="Salanoubat M."/>
            <person name="Quetier F."/>
            <person name="Yu Y."/>
            <person name="Kim H.R."/>
            <person name="Rambo T."/>
            <person name="Currie J."/>
            <person name="Collura K."/>
            <person name="Luo M."/>
            <person name="Yang T."/>
            <person name="Ammiraju J.S.S."/>
            <person name="Engler F."/>
            <person name="Soderlund C."/>
            <person name="Wing R.A."/>
            <person name="Palmer L.E."/>
            <person name="de la Bastide M."/>
            <person name="Spiegel L."/>
            <person name="Nascimento L."/>
            <person name="Zutavern T."/>
            <person name="O'Shaughnessy A."/>
            <person name="Dike S."/>
            <person name="Dedhia N."/>
            <person name="Preston R."/>
            <person name="Balija V."/>
            <person name="McCombie W.R."/>
            <person name="Chow T."/>
            <person name="Chen H."/>
            <person name="Chung M."/>
            <person name="Chen C."/>
            <person name="Shaw J."/>
            <person name="Wu H."/>
            <person name="Hsiao K."/>
            <person name="Chao Y."/>
            <person name="Chu M."/>
            <person name="Cheng C."/>
            <person name="Hour A."/>
            <person name="Lee P."/>
            <person name="Lin S."/>
            <person name="Lin Y."/>
            <person name="Liou J."/>
            <person name="Liu S."/>
            <person name="Hsing Y."/>
            <person name="Raghuvanshi S."/>
            <person name="Mohanty A."/>
            <person name="Bharti A.K."/>
            <person name="Gaur A."/>
            <person name="Gupta V."/>
            <person name="Kumar D."/>
            <person name="Ravi V."/>
            <person name="Vij S."/>
            <person name="Kapur A."/>
            <person name="Khurana P."/>
            <person name="Khurana P."/>
            <person name="Khurana J.P."/>
            <person name="Tyagi A.K."/>
            <person name="Gaikwad K."/>
            <person name="Singh A."/>
            <person name="Dalal V."/>
            <person name="Srivastava S."/>
            <person name="Dixit A."/>
            <person name="Pal A.K."/>
            <person name="Ghazi I.A."/>
            <person name="Yadav M."/>
            <person name="Pandit A."/>
            <person name="Bhargava A."/>
            <person name="Sureshbabu K."/>
            <person name="Batra K."/>
            <person name="Sharma T.R."/>
            <person name="Mohapatra T."/>
            <person name="Singh N.K."/>
            <person name="Messing J."/>
            <person name="Nelson A.B."/>
            <person name="Fuks G."/>
            <person name="Kavchok S."/>
            <person name="Keizer G."/>
            <person name="Linton E."/>
            <person name="Llaca V."/>
            <person name="Song R."/>
            <person name="Tanyolac B."/>
            <person name="Young S."/>
            <person name="Ho-Il K."/>
            <person name="Hahn J.H."/>
            <person name="Sangsakoo G."/>
            <person name="Vanavichit A."/>
            <person name="de Mattos Luiz.A.T."/>
            <person name="Zimmer P.D."/>
            <person name="Malone G."/>
            <person name="Dellagostin O."/>
            <person name="de Oliveira A.C."/>
            <person name="Bevan M."/>
            <person name="Bancroft I."/>
            <person name="Minx P."/>
            <person name="Cordum H."/>
            <person name="Wilson R."/>
            <person name="Cheng Z."/>
            <person name="Jin W."/>
            <person name="Jiang J."/>
            <person name="Leong S.A."/>
            <person name="Iwama H."/>
            <person name="Gojobori T."/>
            <person name="Itoh T."/>
            <person name="Niimura Y."/>
            <person name="Fujii Y."/>
            <person name="Habara T."/>
            <person name="Sakai H."/>
            <person name="Sato Y."/>
            <person name="Wilson G."/>
            <person name="Kumar K."/>
            <person name="McCouch S."/>
            <person name="Juretic N."/>
            <person name="Hoen D."/>
            <person name="Wright S."/>
            <person name="Bruskiewich R."/>
            <person name="Bureau T."/>
            <person name="Miyao A."/>
            <person name="Hirochika H."/>
            <person name="Nishikawa T."/>
            <person name="Kadowaki K."/>
            <person name="Sugiura M."/>
            <person name="Burr B."/>
            <person name="Sasaki T."/>
        </authorList>
    </citation>
    <scope>NUCLEOTIDE SEQUENCE [LARGE SCALE GENOMIC DNA]</scope>
    <source>
        <strain evidence="3">cv. Nipponbare</strain>
    </source>
</reference>
<evidence type="ECO:0000313" key="3">
    <source>
        <dbReference type="Proteomes" id="UP000059680"/>
    </source>
</evidence>
<dbReference type="Gramene" id="Os01t0362800-01">
    <property type="protein sequence ID" value="Os01t0362800-01"/>
    <property type="gene ID" value="Os01g0362800"/>
</dbReference>
<name>A0A0N7KCY5_ORYSJ</name>